<evidence type="ECO:0000313" key="2">
    <source>
        <dbReference type="EMBL" id="KAF7271323.1"/>
    </source>
</evidence>
<feature type="region of interest" description="Disordered" evidence="1">
    <location>
        <begin position="1"/>
        <end position="23"/>
    </location>
</feature>
<evidence type="ECO:0000313" key="3">
    <source>
        <dbReference type="Proteomes" id="UP000625711"/>
    </source>
</evidence>
<sequence>MTSRSLLESRQNTQEVRSNITEDQKKKIAASCDSFFLSSQRPFQVDLLIMDSVLPSTGDLLEKVRRISRIPRSFGRKSAVTRHERRRKKNDFPSKRN</sequence>
<dbReference type="Proteomes" id="UP000625711">
    <property type="component" value="Unassembled WGS sequence"/>
</dbReference>
<comment type="caution">
    <text evidence="2">The sequence shown here is derived from an EMBL/GenBank/DDBJ whole genome shotgun (WGS) entry which is preliminary data.</text>
</comment>
<name>A0A834I255_RHYFE</name>
<gene>
    <name evidence="2" type="ORF">GWI33_015795</name>
</gene>
<protein>
    <submittedName>
        <fullName evidence="2">Uncharacterized protein</fullName>
    </submittedName>
</protein>
<proteinExistence type="predicted"/>
<reference evidence="2" key="1">
    <citation type="submission" date="2020-08" db="EMBL/GenBank/DDBJ databases">
        <title>Genome sequencing and assembly of the red palm weevil Rhynchophorus ferrugineus.</title>
        <authorList>
            <person name="Dias G.B."/>
            <person name="Bergman C.M."/>
            <person name="Manee M."/>
        </authorList>
    </citation>
    <scope>NUCLEOTIDE SEQUENCE</scope>
    <source>
        <strain evidence="2">AA-2017</strain>
        <tissue evidence="2">Whole larva</tissue>
    </source>
</reference>
<dbReference type="EMBL" id="JAACXV010013977">
    <property type="protein sequence ID" value="KAF7271323.1"/>
    <property type="molecule type" value="Genomic_DNA"/>
</dbReference>
<dbReference type="AlphaFoldDB" id="A0A834I255"/>
<feature type="region of interest" description="Disordered" evidence="1">
    <location>
        <begin position="72"/>
        <end position="97"/>
    </location>
</feature>
<feature type="compositionally biased region" description="Basic residues" evidence="1">
    <location>
        <begin position="79"/>
        <end position="89"/>
    </location>
</feature>
<feature type="compositionally biased region" description="Polar residues" evidence="1">
    <location>
        <begin position="1"/>
        <end position="19"/>
    </location>
</feature>
<evidence type="ECO:0000256" key="1">
    <source>
        <dbReference type="SAM" id="MobiDB-lite"/>
    </source>
</evidence>
<keyword evidence="3" id="KW-1185">Reference proteome</keyword>
<organism evidence="2 3">
    <name type="scientific">Rhynchophorus ferrugineus</name>
    <name type="common">Red palm weevil</name>
    <name type="synonym">Curculio ferrugineus</name>
    <dbReference type="NCBI Taxonomy" id="354439"/>
    <lineage>
        <taxon>Eukaryota</taxon>
        <taxon>Metazoa</taxon>
        <taxon>Ecdysozoa</taxon>
        <taxon>Arthropoda</taxon>
        <taxon>Hexapoda</taxon>
        <taxon>Insecta</taxon>
        <taxon>Pterygota</taxon>
        <taxon>Neoptera</taxon>
        <taxon>Endopterygota</taxon>
        <taxon>Coleoptera</taxon>
        <taxon>Polyphaga</taxon>
        <taxon>Cucujiformia</taxon>
        <taxon>Curculionidae</taxon>
        <taxon>Dryophthorinae</taxon>
        <taxon>Rhynchophorus</taxon>
    </lineage>
</organism>
<accession>A0A834I255</accession>